<organism evidence="2 3">
    <name type="scientific">Hyaloscypha hepaticicola</name>
    <dbReference type="NCBI Taxonomy" id="2082293"/>
    <lineage>
        <taxon>Eukaryota</taxon>
        <taxon>Fungi</taxon>
        <taxon>Dikarya</taxon>
        <taxon>Ascomycota</taxon>
        <taxon>Pezizomycotina</taxon>
        <taxon>Leotiomycetes</taxon>
        <taxon>Helotiales</taxon>
        <taxon>Hyaloscyphaceae</taxon>
        <taxon>Hyaloscypha</taxon>
    </lineage>
</organism>
<proteinExistence type="predicted"/>
<dbReference type="PANTHER" id="PTHR33112:SF16">
    <property type="entry name" value="HETEROKARYON INCOMPATIBILITY DOMAIN-CONTAINING PROTEIN"/>
    <property type="match status" value="1"/>
</dbReference>
<dbReference type="AlphaFoldDB" id="A0A2J6Q309"/>
<dbReference type="Proteomes" id="UP000235672">
    <property type="component" value="Unassembled WGS sequence"/>
</dbReference>
<protein>
    <submittedName>
        <fullName evidence="2">HET-domain-containing protein</fullName>
    </submittedName>
</protein>
<accession>A0A2J6Q309</accession>
<dbReference type="Pfam" id="PF06985">
    <property type="entry name" value="HET"/>
    <property type="match status" value="1"/>
</dbReference>
<evidence type="ECO:0000259" key="1">
    <source>
        <dbReference type="Pfam" id="PF06985"/>
    </source>
</evidence>
<reference evidence="2 3" key="1">
    <citation type="submission" date="2016-05" db="EMBL/GenBank/DDBJ databases">
        <title>A degradative enzymes factory behind the ericoid mycorrhizal symbiosis.</title>
        <authorList>
            <consortium name="DOE Joint Genome Institute"/>
            <person name="Martino E."/>
            <person name="Morin E."/>
            <person name="Grelet G."/>
            <person name="Kuo A."/>
            <person name="Kohler A."/>
            <person name="Daghino S."/>
            <person name="Barry K."/>
            <person name="Choi C."/>
            <person name="Cichocki N."/>
            <person name="Clum A."/>
            <person name="Copeland A."/>
            <person name="Hainaut M."/>
            <person name="Haridas S."/>
            <person name="Labutti K."/>
            <person name="Lindquist E."/>
            <person name="Lipzen A."/>
            <person name="Khouja H.-R."/>
            <person name="Murat C."/>
            <person name="Ohm R."/>
            <person name="Olson A."/>
            <person name="Spatafora J."/>
            <person name="Veneault-Fourrey C."/>
            <person name="Henrissat B."/>
            <person name="Grigoriev I."/>
            <person name="Martin F."/>
            <person name="Perotto S."/>
        </authorList>
    </citation>
    <scope>NUCLEOTIDE SEQUENCE [LARGE SCALE GENOMIC DNA]</scope>
    <source>
        <strain evidence="2 3">UAMH 7357</strain>
    </source>
</reference>
<evidence type="ECO:0000313" key="2">
    <source>
        <dbReference type="EMBL" id="PMD20650.1"/>
    </source>
</evidence>
<dbReference type="STRING" id="1745343.A0A2J6Q309"/>
<evidence type="ECO:0000313" key="3">
    <source>
        <dbReference type="Proteomes" id="UP000235672"/>
    </source>
</evidence>
<feature type="domain" description="Heterokaryon incompatibility" evidence="1">
    <location>
        <begin position="31"/>
        <end position="183"/>
    </location>
</feature>
<keyword evidence="3" id="KW-1185">Reference proteome</keyword>
<sequence length="472" mass="53754">MPLPKRVIYIGRTDTTSDPYLLETDNEIGAWVALSHCWGQGASFTTTTTNLLERKRGIPFADFPATFQDAITISRRLGIKNLWIDSLCIIQDSASDWLEQSRQMKQVYSNAIVTLVAEASEDSHSGIFTSANAGRAKPVHVPFHDGRGNYSGSLYSQAFHQYFGVAGCYEPGPLSSRAWALQEDVLSQRILRYASDQLFWACRTSFHPESNPSVFHESQDISDPRNFRRRTQSSDTEIEKFELLSFWYTIVRQYRKRQLTFEKDKFPALSGIAMEMAERIKYTYVAGLWLEDIHAGLLWSTIGTDFCRTPEYVAPSWSWACLTQLRSSYSYPYPTAHDQDYSRMNIAEILRVDVSTVSGDPYGQVTSGMLRVRGPSKNITYWNAKNFNSAAMELRFDVGKEELDGDILCMQILQGRARDEIFGGISESRSTSCILMKTTIEVEEYQRIGVAYIKEGSMELEYGWEMREVTVI</sequence>
<gene>
    <name evidence="2" type="ORF">NA56DRAFT_573380</name>
</gene>
<dbReference type="InterPro" id="IPR010730">
    <property type="entry name" value="HET"/>
</dbReference>
<dbReference type="EMBL" id="KZ613484">
    <property type="protein sequence ID" value="PMD20650.1"/>
    <property type="molecule type" value="Genomic_DNA"/>
</dbReference>
<dbReference type="OrthoDB" id="5362512at2759"/>
<name>A0A2J6Q309_9HELO</name>
<dbReference type="PANTHER" id="PTHR33112">
    <property type="entry name" value="DOMAIN PROTEIN, PUTATIVE-RELATED"/>
    <property type="match status" value="1"/>
</dbReference>